<dbReference type="EMBL" id="LN899827">
    <property type="protein sequence ID" value="CUV47166.1"/>
    <property type="molecule type" value="Genomic_DNA"/>
</dbReference>
<dbReference type="EMBL" id="LN899824">
    <property type="protein sequence ID" value="CUV27634.1"/>
    <property type="molecule type" value="Genomic_DNA"/>
</dbReference>
<dbReference type="AlphaFoldDB" id="A0A0S4UZA3"/>
<proteinExistence type="predicted"/>
<accession>A0A0S4UZA3</accession>
<sequence>MEHVVFPRLFALNLWWWTTEANAKTRFQRSRGFAYQCTTGVEAASFAEQNSRLPPELVSVGLRNSPNFPYRRGMVVLEDIYGCPL</sequence>
<name>A0A0S4UZA3_RALSL</name>
<reference evidence="1" key="1">
    <citation type="submission" date="2015-10" db="EMBL/GenBank/DDBJ databases">
        <authorList>
            <person name="Gilbert D.G."/>
        </authorList>
    </citation>
    <scope>NUCLEOTIDE SEQUENCE</scope>
    <source>
        <strain evidence="1">Phyl III-seqv23</strain>
    </source>
</reference>
<protein>
    <submittedName>
        <fullName evidence="1">Uncharacterized protein</fullName>
    </submittedName>
</protein>
<gene>
    <name evidence="1" type="ORF">RUN1985_v1_90019</name>
    <name evidence="2" type="ORF">TO10_v1_870013</name>
</gene>
<evidence type="ECO:0000313" key="1">
    <source>
        <dbReference type="EMBL" id="CUV27634.1"/>
    </source>
</evidence>
<organism evidence="1">
    <name type="scientific">Ralstonia solanacearum</name>
    <name type="common">Pseudomonas solanacearum</name>
    <dbReference type="NCBI Taxonomy" id="305"/>
    <lineage>
        <taxon>Bacteria</taxon>
        <taxon>Pseudomonadati</taxon>
        <taxon>Pseudomonadota</taxon>
        <taxon>Betaproteobacteria</taxon>
        <taxon>Burkholderiales</taxon>
        <taxon>Burkholderiaceae</taxon>
        <taxon>Ralstonia</taxon>
        <taxon>Ralstonia solanacearum species complex</taxon>
    </lineage>
</organism>
<evidence type="ECO:0000313" key="2">
    <source>
        <dbReference type="EMBL" id="CUV47166.1"/>
    </source>
</evidence>